<proteinExistence type="predicted"/>
<evidence type="ECO:0000313" key="1">
    <source>
        <dbReference type="EMBL" id="KKN76425.1"/>
    </source>
</evidence>
<sequence>MNEQKLNGYELSRDWFDFCFENPERTRPIHTAIYFFAIEHCNRLGWKEKFGFPSQMVMEAIGVKNWRTYSKAFNKVVSIPTGGDRLKLALDKYVNKDSSLTLICDDVFTTGNSMYTMSKKIDEPSVGAVIFARTLTPRWIYAVFVMS</sequence>
<protein>
    <recommendedName>
        <fullName evidence="2">Phosphoribosyltransferase domain-containing protein</fullName>
    </recommendedName>
</protein>
<evidence type="ECO:0008006" key="2">
    <source>
        <dbReference type="Google" id="ProtNLM"/>
    </source>
</evidence>
<organism evidence="1">
    <name type="scientific">marine sediment metagenome</name>
    <dbReference type="NCBI Taxonomy" id="412755"/>
    <lineage>
        <taxon>unclassified sequences</taxon>
        <taxon>metagenomes</taxon>
        <taxon>ecological metagenomes</taxon>
    </lineage>
</organism>
<gene>
    <name evidence="1" type="ORF">LCGC14_0371110</name>
</gene>
<dbReference type="SUPFAM" id="SSF53271">
    <property type="entry name" value="PRTase-like"/>
    <property type="match status" value="1"/>
</dbReference>
<name>A0A0F9T5D6_9ZZZZ</name>
<dbReference type="EMBL" id="LAZR01000296">
    <property type="protein sequence ID" value="KKN76425.1"/>
    <property type="molecule type" value="Genomic_DNA"/>
</dbReference>
<reference evidence="1" key="1">
    <citation type="journal article" date="2015" name="Nature">
        <title>Complex archaea that bridge the gap between prokaryotes and eukaryotes.</title>
        <authorList>
            <person name="Spang A."/>
            <person name="Saw J.H."/>
            <person name="Jorgensen S.L."/>
            <person name="Zaremba-Niedzwiedzka K."/>
            <person name="Martijn J."/>
            <person name="Lind A.E."/>
            <person name="van Eijk R."/>
            <person name="Schleper C."/>
            <person name="Guy L."/>
            <person name="Ettema T.J."/>
        </authorList>
    </citation>
    <scope>NUCLEOTIDE SEQUENCE</scope>
</reference>
<accession>A0A0F9T5D6</accession>
<comment type="caution">
    <text evidence="1">The sequence shown here is derived from an EMBL/GenBank/DDBJ whole genome shotgun (WGS) entry which is preliminary data.</text>
</comment>
<dbReference type="InterPro" id="IPR029057">
    <property type="entry name" value="PRTase-like"/>
</dbReference>
<dbReference type="AlphaFoldDB" id="A0A0F9T5D6"/>